<dbReference type="PANTHER" id="PTHR36115:SF9">
    <property type="entry name" value="LMO1584 PROTEIN"/>
    <property type="match status" value="1"/>
</dbReference>
<accession>W4V356</accession>
<name>W4V356_9FIRM</name>
<keyword evidence="4 6" id="KW-1133">Transmembrane helix</keyword>
<evidence type="ECO:0000256" key="5">
    <source>
        <dbReference type="ARBA" id="ARBA00023136"/>
    </source>
</evidence>
<dbReference type="OrthoDB" id="9793824at2"/>
<dbReference type="InterPro" id="IPR010432">
    <property type="entry name" value="RDD"/>
</dbReference>
<evidence type="ECO:0000313" key="8">
    <source>
        <dbReference type="EMBL" id="GAE87159.1"/>
    </source>
</evidence>
<comment type="caution">
    <text evidence="8">The sequence shown here is derived from an EMBL/GenBank/DDBJ whole genome shotgun (WGS) entry which is preliminary data.</text>
</comment>
<dbReference type="STRING" id="1294263.JCM21531_508"/>
<dbReference type="GO" id="GO:0016857">
    <property type="term" value="F:racemase and epimerase activity, acting on carbohydrates and derivatives"/>
    <property type="evidence" value="ECO:0007669"/>
    <property type="project" value="InterPro"/>
</dbReference>
<dbReference type="InterPro" id="IPR011008">
    <property type="entry name" value="Dimeric_a/b-barrel"/>
</dbReference>
<dbReference type="GO" id="GO:0005886">
    <property type="term" value="C:plasma membrane"/>
    <property type="evidence" value="ECO:0007669"/>
    <property type="project" value="UniProtKB-SubCell"/>
</dbReference>
<keyword evidence="2" id="KW-1003">Cell membrane</keyword>
<keyword evidence="9" id="KW-1185">Reference proteome</keyword>
<dbReference type="Pfam" id="PF06271">
    <property type="entry name" value="RDD"/>
    <property type="match status" value="1"/>
</dbReference>
<evidence type="ECO:0000259" key="7">
    <source>
        <dbReference type="Pfam" id="PF06271"/>
    </source>
</evidence>
<dbReference type="EMBL" id="BAVR01000004">
    <property type="protein sequence ID" value="GAE87159.1"/>
    <property type="molecule type" value="Genomic_DNA"/>
</dbReference>
<dbReference type="InterPro" id="IPR008000">
    <property type="entry name" value="Rham/fucose_mutarotase"/>
</dbReference>
<dbReference type="SUPFAM" id="SSF54909">
    <property type="entry name" value="Dimeric alpha+beta barrel"/>
    <property type="match status" value="1"/>
</dbReference>
<feature type="domain" description="RDD" evidence="7">
    <location>
        <begin position="11"/>
        <end position="143"/>
    </location>
</feature>
<dbReference type="RefSeq" id="WP_038286949.1">
    <property type="nucleotide sequence ID" value="NZ_BAVR01000004.1"/>
</dbReference>
<keyword evidence="3 6" id="KW-0812">Transmembrane</keyword>
<organism evidence="8 9">
    <name type="scientific">Acetivibrio straminisolvens JCM 21531</name>
    <dbReference type="NCBI Taxonomy" id="1294263"/>
    <lineage>
        <taxon>Bacteria</taxon>
        <taxon>Bacillati</taxon>
        <taxon>Bacillota</taxon>
        <taxon>Clostridia</taxon>
        <taxon>Eubacteriales</taxon>
        <taxon>Oscillospiraceae</taxon>
        <taxon>Acetivibrio</taxon>
    </lineage>
</organism>
<protein>
    <recommendedName>
        <fullName evidence="7">RDD domain-containing protein</fullName>
    </recommendedName>
</protein>
<feature type="transmembrane region" description="Helical" evidence="6">
    <location>
        <begin position="113"/>
        <end position="131"/>
    </location>
</feature>
<feature type="transmembrane region" description="Helical" evidence="6">
    <location>
        <begin position="57"/>
        <end position="76"/>
    </location>
</feature>
<dbReference type="Gene3D" id="3.30.70.100">
    <property type="match status" value="1"/>
</dbReference>
<evidence type="ECO:0000313" key="9">
    <source>
        <dbReference type="Proteomes" id="UP000019109"/>
    </source>
</evidence>
<comment type="subcellular location">
    <subcellularLocation>
        <location evidence="1">Cell membrane</location>
        <topology evidence="1">Multi-pass membrane protein</topology>
    </subcellularLocation>
</comment>
<evidence type="ECO:0000256" key="1">
    <source>
        <dbReference type="ARBA" id="ARBA00004651"/>
    </source>
</evidence>
<evidence type="ECO:0000256" key="4">
    <source>
        <dbReference type="ARBA" id="ARBA00022989"/>
    </source>
</evidence>
<dbReference type="Proteomes" id="UP000019109">
    <property type="component" value="Unassembled WGS sequence"/>
</dbReference>
<evidence type="ECO:0000256" key="6">
    <source>
        <dbReference type="SAM" id="Phobius"/>
    </source>
</evidence>
<feature type="transmembrane region" description="Helical" evidence="6">
    <location>
        <begin position="20"/>
        <end position="45"/>
    </location>
</feature>
<evidence type="ECO:0000256" key="3">
    <source>
        <dbReference type="ARBA" id="ARBA00022692"/>
    </source>
</evidence>
<dbReference type="PANTHER" id="PTHR36115">
    <property type="entry name" value="PROLINE-RICH ANTIGEN HOMOLOG-RELATED"/>
    <property type="match status" value="1"/>
</dbReference>
<reference evidence="8" key="1">
    <citation type="journal article" date="2014" name="Genome Announc.">
        <title>Draft Genome Sequence of Clostridium straminisolvens Strain JCM 21531T, Isolated from a Cellulose-Degrading Bacterial Community.</title>
        <authorList>
            <person name="Yuki M."/>
            <person name="Oshima K."/>
            <person name="Suda W."/>
            <person name="Sakamoto M."/>
            <person name="Kitamura K."/>
            <person name="Iida T."/>
            <person name="Hattori M."/>
            <person name="Ohkuma M."/>
        </authorList>
    </citation>
    <scope>NUCLEOTIDE SEQUENCE [LARGE SCALE GENOMIC DNA]</scope>
    <source>
        <strain evidence="8">JCM 21531</strain>
    </source>
</reference>
<dbReference type="AlphaFoldDB" id="W4V356"/>
<dbReference type="Pfam" id="PF05336">
    <property type="entry name" value="rhaM"/>
    <property type="match status" value="1"/>
</dbReference>
<dbReference type="InterPro" id="IPR051791">
    <property type="entry name" value="Pra-immunoreactive"/>
</dbReference>
<proteinExistence type="predicted"/>
<gene>
    <name evidence="8" type="ORF">JCM21531_508</name>
</gene>
<evidence type="ECO:0000256" key="2">
    <source>
        <dbReference type="ARBA" id="ARBA00022475"/>
    </source>
</evidence>
<sequence length="257" mass="29603">MQCQDNTKTIYAGFGARLSAYLIDSLLVGIALLVVRIPMFIAYLIGPADFIKTPILFEFNIFDIVIYLLSVLYYTLMTYYSGSTLGKKFLNLKVVSANGEKLTFINVLYRETIGKYLSGIIIFIGYFMIAIDDQKRGLHDILCDTRVVYNFKVPVRLVEKAPGEKYAWTWSVKKEFLKDFLESHLKPSEEILKEQKKAGYRNHSVFTNGNQFVFVFECDNIDFANNYLSSSQVCREWYEMISPMMESSFELKKSVAV</sequence>
<keyword evidence="5 6" id="KW-0472">Membrane</keyword>